<dbReference type="EMBL" id="JAMKFB020000017">
    <property type="protein sequence ID" value="KAL0170057.1"/>
    <property type="molecule type" value="Genomic_DNA"/>
</dbReference>
<reference evidence="1 2" key="1">
    <citation type="submission" date="2024-05" db="EMBL/GenBank/DDBJ databases">
        <title>Genome sequencing and assembly of Indian major carp, Cirrhinus mrigala (Hamilton, 1822).</title>
        <authorList>
            <person name="Mohindra V."/>
            <person name="Chowdhury L.M."/>
            <person name="Lal K."/>
            <person name="Jena J.K."/>
        </authorList>
    </citation>
    <scope>NUCLEOTIDE SEQUENCE [LARGE SCALE GENOMIC DNA]</scope>
    <source>
        <strain evidence="1">CM1030</strain>
        <tissue evidence="1">Blood</tissue>
    </source>
</reference>
<evidence type="ECO:0000313" key="1">
    <source>
        <dbReference type="EMBL" id="KAL0170057.1"/>
    </source>
</evidence>
<dbReference type="AlphaFoldDB" id="A0ABD0P7I9"/>
<evidence type="ECO:0008006" key="3">
    <source>
        <dbReference type="Google" id="ProtNLM"/>
    </source>
</evidence>
<feature type="non-terminal residue" evidence="1">
    <location>
        <position position="1"/>
    </location>
</feature>
<gene>
    <name evidence="1" type="ORF">M9458_034653</name>
</gene>
<accession>A0ABD0P7I9</accession>
<keyword evidence="2" id="KW-1185">Reference proteome</keyword>
<name>A0ABD0P7I9_CIRMR</name>
<proteinExistence type="predicted"/>
<dbReference type="InterPro" id="IPR042099">
    <property type="entry name" value="ANL_N_sf"/>
</dbReference>
<sequence length="75" mass="8343">QCKFVITCNQGVRGGRIIDLKSTVDKAVERCPTVRHVFVAKRTNNSVPMGKLDISLDEVNHTTVSFCSVQIRNPN</sequence>
<comment type="caution">
    <text evidence="1">The sequence shown here is derived from an EMBL/GenBank/DDBJ whole genome shotgun (WGS) entry which is preliminary data.</text>
</comment>
<dbReference type="Proteomes" id="UP001529510">
    <property type="component" value="Unassembled WGS sequence"/>
</dbReference>
<protein>
    <recommendedName>
        <fullName evidence="3">Piwi domain-containing protein</fullName>
    </recommendedName>
</protein>
<dbReference type="Gene3D" id="3.40.50.12780">
    <property type="entry name" value="N-terminal domain of ligase-like"/>
    <property type="match status" value="1"/>
</dbReference>
<organism evidence="1 2">
    <name type="scientific">Cirrhinus mrigala</name>
    <name type="common">Mrigala</name>
    <dbReference type="NCBI Taxonomy" id="683832"/>
    <lineage>
        <taxon>Eukaryota</taxon>
        <taxon>Metazoa</taxon>
        <taxon>Chordata</taxon>
        <taxon>Craniata</taxon>
        <taxon>Vertebrata</taxon>
        <taxon>Euteleostomi</taxon>
        <taxon>Actinopterygii</taxon>
        <taxon>Neopterygii</taxon>
        <taxon>Teleostei</taxon>
        <taxon>Ostariophysi</taxon>
        <taxon>Cypriniformes</taxon>
        <taxon>Cyprinidae</taxon>
        <taxon>Labeoninae</taxon>
        <taxon>Labeonini</taxon>
        <taxon>Cirrhinus</taxon>
    </lineage>
</organism>
<evidence type="ECO:0000313" key="2">
    <source>
        <dbReference type="Proteomes" id="UP001529510"/>
    </source>
</evidence>